<protein>
    <submittedName>
        <fullName evidence="6">AraC family transcriptional regulator</fullName>
    </submittedName>
</protein>
<dbReference type="InterPro" id="IPR011051">
    <property type="entry name" value="RmlC_Cupin_sf"/>
</dbReference>
<evidence type="ECO:0000313" key="7">
    <source>
        <dbReference type="Proteomes" id="UP000309673"/>
    </source>
</evidence>
<dbReference type="Proteomes" id="UP000309673">
    <property type="component" value="Unassembled WGS sequence"/>
</dbReference>
<dbReference type="Gene3D" id="1.10.10.60">
    <property type="entry name" value="Homeodomain-like"/>
    <property type="match status" value="1"/>
</dbReference>
<dbReference type="InterPro" id="IPR050204">
    <property type="entry name" value="AraC_XylS_family_regulators"/>
</dbReference>
<dbReference type="PANTHER" id="PTHR46796">
    <property type="entry name" value="HTH-TYPE TRANSCRIPTIONAL ACTIVATOR RHAS-RELATED"/>
    <property type="match status" value="1"/>
</dbReference>
<organism evidence="6 7">
    <name type="scientific">Cohnella pontilimi</name>
    <dbReference type="NCBI Taxonomy" id="2564100"/>
    <lineage>
        <taxon>Bacteria</taxon>
        <taxon>Bacillati</taxon>
        <taxon>Bacillota</taxon>
        <taxon>Bacilli</taxon>
        <taxon>Bacillales</taxon>
        <taxon>Paenibacillaceae</taxon>
        <taxon>Cohnella</taxon>
    </lineage>
</organism>
<dbReference type="SUPFAM" id="SSF46689">
    <property type="entry name" value="Homeodomain-like"/>
    <property type="match status" value="2"/>
</dbReference>
<dbReference type="Gene3D" id="2.60.120.10">
    <property type="entry name" value="Jelly Rolls"/>
    <property type="match status" value="1"/>
</dbReference>
<sequence length="316" mass="36060">MFGKPDALDRLDLRFRWGDYGIRVLRCHLTVFQPGYVIPFHKHSEFEFHFIPKGKGKVVVGDKPFDLHEGLFYLTGPDVIHQQESDKEDPMHELCLHCEIVPLSPAAEGDEDFGERLERREAEECVETLRTLPLEPAWDTYNAMAAFLEAYRIWEEQPPGFYTLLKQAIVQILLRTARVYAASAPAPAIPKRDMNDHRFQLASQYILDNEGLPLSLEEVAERVNVSPRQLQRIFKSVGQTTFRDYVEDVRLAAVCADLTRTDRAVEAIALDHGFLTPNYLFSVFKNKFGMTPATYRRTNGGSNGASGQARREEVRS</sequence>
<accession>A0A4V5LSF9</accession>
<dbReference type="InterPro" id="IPR003313">
    <property type="entry name" value="AraC-bd"/>
</dbReference>
<dbReference type="PROSITE" id="PS01124">
    <property type="entry name" value="HTH_ARAC_FAMILY_2"/>
    <property type="match status" value="1"/>
</dbReference>
<evidence type="ECO:0000313" key="6">
    <source>
        <dbReference type="EMBL" id="TJY42939.1"/>
    </source>
</evidence>
<dbReference type="InterPro" id="IPR018060">
    <property type="entry name" value="HTH_AraC"/>
</dbReference>
<dbReference type="GO" id="GO:0003700">
    <property type="term" value="F:DNA-binding transcription factor activity"/>
    <property type="evidence" value="ECO:0007669"/>
    <property type="project" value="InterPro"/>
</dbReference>
<evidence type="ECO:0000256" key="2">
    <source>
        <dbReference type="ARBA" id="ARBA00023125"/>
    </source>
</evidence>
<feature type="region of interest" description="Disordered" evidence="4">
    <location>
        <begin position="294"/>
        <end position="316"/>
    </location>
</feature>
<dbReference type="InterPro" id="IPR018062">
    <property type="entry name" value="HTH_AraC-typ_CS"/>
</dbReference>
<comment type="caution">
    <text evidence="6">The sequence shown here is derived from an EMBL/GenBank/DDBJ whole genome shotgun (WGS) entry which is preliminary data.</text>
</comment>
<dbReference type="SMART" id="SM00342">
    <property type="entry name" value="HTH_ARAC"/>
    <property type="match status" value="1"/>
</dbReference>
<keyword evidence="1" id="KW-0805">Transcription regulation</keyword>
<dbReference type="GO" id="GO:0043565">
    <property type="term" value="F:sequence-specific DNA binding"/>
    <property type="evidence" value="ECO:0007669"/>
    <property type="project" value="InterPro"/>
</dbReference>
<evidence type="ECO:0000256" key="4">
    <source>
        <dbReference type="SAM" id="MobiDB-lite"/>
    </source>
</evidence>
<name>A0A4V5LSF9_9BACL</name>
<dbReference type="Pfam" id="PF02311">
    <property type="entry name" value="AraC_binding"/>
    <property type="match status" value="1"/>
</dbReference>
<dbReference type="EMBL" id="SUPK01000003">
    <property type="protein sequence ID" value="TJY42939.1"/>
    <property type="molecule type" value="Genomic_DNA"/>
</dbReference>
<feature type="domain" description="HTH araC/xylS-type" evidence="5">
    <location>
        <begin position="200"/>
        <end position="298"/>
    </location>
</feature>
<dbReference type="PANTHER" id="PTHR46796:SF13">
    <property type="entry name" value="HTH-TYPE TRANSCRIPTIONAL ACTIVATOR RHAS"/>
    <property type="match status" value="1"/>
</dbReference>
<dbReference type="InterPro" id="IPR009057">
    <property type="entry name" value="Homeodomain-like_sf"/>
</dbReference>
<proteinExistence type="predicted"/>
<keyword evidence="2" id="KW-0238">DNA-binding</keyword>
<dbReference type="OrthoDB" id="145012at2"/>
<reference evidence="6 7" key="1">
    <citation type="submission" date="2019-04" db="EMBL/GenBank/DDBJ databases">
        <title>Cohnella sp. nov., isolated from soil.</title>
        <authorList>
            <person name="Kim W."/>
        </authorList>
    </citation>
    <scope>NUCLEOTIDE SEQUENCE [LARGE SCALE GENOMIC DNA]</scope>
    <source>
        <strain evidence="6 7">CAU 1483</strain>
    </source>
</reference>
<dbReference type="AlphaFoldDB" id="A0A4V5LSF9"/>
<keyword evidence="3" id="KW-0804">Transcription</keyword>
<evidence type="ECO:0000256" key="1">
    <source>
        <dbReference type="ARBA" id="ARBA00023015"/>
    </source>
</evidence>
<dbReference type="InterPro" id="IPR014710">
    <property type="entry name" value="RmlC-like_jellyroll"/>
</dbReference>
<dbReference type="PROSITE" id="PS00041">
    <property type="entry name" value="HTH_ARAC_FAMILY_1"/>
    <property type="match status" value="1"/>
</dbReference>
<keyword evidence="7" id="KW-1185">Reference proteome</keyword>
<evidence type="ECO:0000259" key="5">
    <source>
        <dbReference type="PROSITE" id="PS01124"/>
    </source>
</evidence>
<dbReference type="Pfam" id="PF12833">
    <property type="entry name" value="HTH_18"/>
    <property type="match status" value="1"/>
</dbReference>
<dbReference type="SUPFAM" id="SSF51182">
    <property type="entry name" value="RmlC-like cupins"/>
    <property type="match status" value="1"/>
</dbReference>
<gene>
    <name evidence="6" type="ORF">E5161_07615</name>
</gene>
<evidence type="ECO:0000256" key="3">
    <source>
        <dbReference type="ARBA" id="ARBA00023163"/>
    </source>
</evidence>